<dbReference type="Gene3D" id="3.30.70.270">
    <property type="match status" value="1"/>
</dbReference>
<dbReference type="GO" id="GO:1902201">
    <property type="term" value="P:negative regulation of bacterial-type flagellum-dependent cell motility"/>
    <property type="evidence" value="ECO:0007669"/>
    <property type="project" value="TreeGrafter"/>
</dbReference>
<comment type="cofactor">
    <cofactor evidence="1">
        <name>Mg(2+)</name>
        <dbReference type="ChEBI" id="CHEBI:18420"/>
    </cofactor>
</comment>
<evidence type="ECO:0000256" key="8">
    <source>
        <dbReference type="ARBA" id="ARBA00022723"/>
    </source>
</evidence>
<dbReference type="NCBIfam" id="TIGR00254">
    <property type="entry name" value="GGDEF"/>
    <property type="match status" value="1"/>
</dbReference>
<dbReference type="GO" id="GO:0043709">
    <property type="term" value="P:cell adhesion involved in single-species biofilm formation"/>
    <property type="evidence" value="ECO:0007669"/>
    <property type="project" value="TreeGrafter"/>
</dbReference>
<keyword evidence="11" id="KW-0408">Iron</keyword>
<dbReference type="InterPro" id="IPR009050">
    <property type="entry name" value="Globin-like_sf"/>
</dbReference>
<dbReference type="SUPFAM" id="SSF55073">
    <property type="entry name" value="Nucleotide cyclase"/>
    <property type="match status" value="1"/>
</dbReference>
<evidence type="ECO:0000256" key="3">
    <source>
        <dbReference type="ARBA" id="ARBA00004665"/>
    </source>
</evidence>
<keyword evidence="10" id="KW-0460">Magnesium</keyword>
<keyword evidence="16" id="KW-1185">Reference proteome</keyword>
<dbReference type="Pfam" id="PF00990">
    <property type="entry name" value="GGDEF"/>
    <property type="match status" value="1"/>
</dbReference>
<dbReference type="Pfam" id="PF21118">
    <property type="entry name" value="DosC_2nd"/>
    <property type="match status" value="1"/>
</dbReference>
<dbReference type="EC" id="2.7.7.65" evidence="4"/>
<evidence type="ECO:0000259" key="14">
    <source>
        <dbReference type="PROSITE" id="PS50887"/>
    </source>
</evidence>
<dbReference type="OrthoDB" id="9812260at2"/>
<dbReference type="GO" id="GO:0019825">
    <property type="term" value="F:oxygen binding"/>
    <property type="evidence" value="ECO:0007669"/>
    <property type="project" value="InterPro"/>
</dbReference>
<evidence type="ECO:0000256" key="6">
    <source>
        <dbReference type="ARBA" id="ARBA00022617"/>
    </source>
</evidence>
<evidence type="ECO:0000256" key="7">
    <source>
        <dbReference type="ARBA" id="ARBA00022679"/>
    </source>
</evidence>
<dbReference type="SUPFAM" id="SSF46458">
    <property type="entry name" value="Globin-like"/>
    <property type="match status" value="1"/>
</dbReference>
<dbReference type="RefSeq" id="WP_131863487.1">
    <property type="nucleotide sequence ID" value="NZ_SMCR01000001.1"/>
</dbReference>
<evidence type="ECO:0000256" key="1">
    <source>
        <dbReference type="ARBA" id="ARBA00001946"/>
    </source>
</evidence>
<reference evidence="15 16" key="1">
    <citation type="submission" date="2019-03" db="EMBL/GenBank/DDBJ databases">
        <title>Genomic Encyclopedia of Type Strains, Phase IV (KMG-IV): sequencing the most valuable type-strain genomes for metagenomic binning, comparative biology and taxonomic classification.</title>
        <authorList>
            <person name="Goeker M."/>
        </authorList>
    </citation>
    <scope>NUCLEOTIDE SEQUENCE [LARGE SCALE GENOMIC DNA]</scope>
    <source>
        <strain evidence="15 16">DSM 19580</strain>
    </source>
</reference>
<dbReference type="CDD" id="cd14757">
    <property type="entry name" value="GS_EcDosC-like_GGDEF"/>
    <property type="match status" value="1"/>
</dbReference>
<dbReference type="InterPro" id="IPR000160">
    <property type="entry name" value="GGDEF_dom"/>
</dbReference>
<comment type="cofactor">
    <cofactor evidence="2">
        <name>heme</name>
        <dbReference type="ChEBI" id="CHEBI:30413"/>
    </cofactor>
</comment>
<dbReference type="SMART" id="SM00267">
    <property type="entry name" value="GGDEF"/>
    <property type="match status" value="1"/>
</dbReference>
<dbReference type="InterPro" id="IPR044398">
    <property type="entry name" value="Globin-sensor_dom"/>
</dbReference>
<dbReference type="AlphaFoldDB" id="A0A4R3Z3U7"/>
<dbReference type="EMBL" id="SMCR01000001">
    <property type="protein sequence ID" value="TCV99957.1"/>
    <property type="molecule type" value="Genomic_DNA"/>
</dbReference>
<dbReference type="InterPro" id="IPR043128">
    <property type="entry name" value="Rev_trsase/Diguanyl_cyclase"/>
</dbReference>
<dbReference type="GO" id="GO:0000166">
    <property type="term" value="F:nucleotide binding"/>
    <property type="evidence" value="ECO:0007669"/>
    <property type="project" value="UniProtKB-KW"/>
</dbReference>
<accession>A0A4R3Z3U7</accession>
<dbReference type="PANTHER" id="PTHR45138:SF9">
    <property type="entry name" value="DIGUANYLATE CYCLASE DGCM-RELATED"/>
    <property type="match status" value="1"/>
</dbReference>
<dbReference type="Gene3D" id="1.10.490.10">
    <property type="entry name" value="Globins"/>
    <property type="match status" value="1"/>
</dbReference>
<dbReference type="GO" id="GO:0046872">
    <property type="term" value="F:metal ion binding"/>
    <property type="evidence" value="ECO:0007669"/>
    <property type="project" value="UniProtKB-KW"/>
</dbReference>
<dbReference type="UniPathway" id="UPA00599"/>
<dbReference type="InterPro" id="IPR050469">
    <property type="entry name" value="Diguanylate_Cyclase"/>
</dbReference>
<evidence type="ECO:0000313" key="16">
    <source>
        <dbReference type="Proteomes" id="UP000295719"/>
    </source>
</evidence>
<comment type="catalytic activity">
    <reaction evidence="13">
        <text>2 GTP = 3',3'-c-di-GMP + 2 diphosphate</text>
        <dbReference type="Rhea" id="RHEA:24898"/>
        <dbReference type="ChEBI" id="CHEBI:33019"/>
        <dbReference type="ChEBI" id="CHEBI:37565"/>
        <dbReference type="ChEBI" id="CHEBI:58805"/>
        <dbReference type="EC" id="2.7.7.65"/>
    </reaction>
</comment>
<evidence type="ECO:0000256" key="13">
    <source>
        <dbReference type="ARBA" id="ARBA00034247"/>
    </source>
</evidence>
<evidence type="ECO:0000313" key="15">
    <source>
        <dbReference type="EMBL" id="TCV99957.1"/>
    </source>
</evidence>
<comment type="pathway">
    <text evidence="3">Purine metabolism; 3',5'-cyclic di-GMP biosynthesis.</text>
</comment>
<gene>
    <name evidence="15" type="ORF">EDC52_101299</name>
</gene>
<dbReference type="GO" id="GO:0005886">
    <property type="term" value="C:plasma membrane"/>
    <property type="evidence" value="ECO:0007669"/>
    <property type="project" value="TreeGrafter"/>
</dbReference>
<comment type="caution">
    <text evidence="15">The sequence shown here is derived from an EMBL/GenBank/DDBJ whole genome shotgun (WGS) entry which is preliminary data.</text>
</comment>
<keyword evidence="9" id="KW-0547">Nucleotide-binding</keyword>
<dbReference type="CDD" id="cd01949">
    <property type="entry name" value="GGDEF"/>
    <property type="match status" value="1"/>
</dbReference>
<dbReference type="FunFam" id="3.30.70.270:FF:000001">
    <property type="entry name" value="Diguanylate cyclase domain protein"/>
    <property type="match status" value="1"/>
</dbReference>
<protein>
    <recommendedName>
        <fullName evidence="5">Diguanylate cyclase DosC</fullName>
        <ecNumber evidence="4">2.7.7.65</ecNumber>
    </recommendedName>
    <alternativeName>
        <fullName evidence="12">Direct oxygen-sensing cyclase</fullName>
    </alternativeName>
</protein>
<keyword evidence="8" id="KW-0479">Metal-binding</keyword>
<evidence type="ECO:0000256" key="9">
    <source>
        <dbReference type="ARBA" id="ARBA00022741"/>
    </source>
</evidence>
<evidence type="ECO:0000256" key="10">
    <source>
        <dbReference type="ARBA" id="ARBA00022842"/>
    </source>
</evidence>
<dbReference type="InterPro" id="IPR012292">
    <property type="entry name" value="Globin/Proto"/>
</dbReference>
<organism evidence="15 16">
    <name type="scientific">Biostraticola tofi</name>
    <dbReference type="NCBI Taxonomy" id="466109"/>
    <lineage>
        <taxon>Bacteria</taxon>
        <taxon>Pseudomonadati</taxon>
        <taxon>Pseudomonadota</taxon>
        <taxon>Gammaproteobacteria</taxon>
        <taxon>Enterobacterales</taxon>
        <taxon>Bruguierivoracaceae</taxon>
        <taxon>Biostraticola</taxon>
    </lineage>
</organism>
<evidence type="ECO:0000256" key="5">
    <source>
        <dbReference type="ARBA" id="ARBA00015125"/>
    </source>
</evidence>
<evidence type="ECO:0000256" key="11">
    <source>
        <dbReference type="ARBA" id="ARBA00023004"/>
    </source>
</evidence>
<feature type="domain" description="GGDEF" evidence="14">
    <location>
        <begin position="327"/>
        <end position="460"/>
    </location>
</feature>
<dbReference type="InterPro" id="IPR029787">
    <property type="entry name" value="Nucleotide_cyclase"/>
</dbReference>
<dbReference type="PANTHER" id="PTHR45138">
    <property type="entry name" value="REGULATORY COMPONENTS OF SENSORY TRANSDUCTION SYSTEM"/>
    <property type="match status" value="1"/>
</dbReference>
<dbReference type="Pfam" id="PF11563">
    <property type="entry name" value="Protoglobin"/>
    <property type="match status" value="1"/>
</dbReference>
<dbReference type="PROSITE" id="PS50887">
    <property type="entry name" value="GGDEF"/>
    <property type="match status" value="1"/>
</dbReference>
<evidence type="ECO:0000256" key="2">
    <source>
        <dbReference type="ARBA" id="ARBA00001971"/>
    </source>
</evidence>
<dbReference type="InterPro" id="IPR039435">
    <property type="entry name" value="DosC_GS"/>
</dbReference>
<proteinExistence type="predicted"/>
<sequence>MSNSKEDYDRLVAGEWQQLITLTSAAAHQVVARIGREDISLMVDDFYQYMLSDKDAQIFLSSQQVKQRLHATLCQWIQQVISSADAVLPDLIAAQRRVGEVHARIGIPIDLVARGIRRLKERLYQRLQQDMLDSKLCYDAMRFCSLTLDIAIEVMTTAYSRSFASAAKHKENYRLYTLLDNASLERERQLASLLNWENRFIYAIATGLPLEDVEPLQRAEFGLWFQHKGKHLFEQVAEISQIDSVMAETDTFIIGFQANGTADMQQRNLLLRTVRNNIRIISTLVSGLFDELSRYENGKDPLTQLLNRRFVPTILRREIGLAIRSDAPFVVVMVDIDYFKRINDTYGHDIGDAALKSVAAILAENVRSSDYVFRFGGEEFMLLFVETTQSQALMLIERIRTLVCATPIRTGVSQPINLTISAGLCAFDGHPDYERLIKKADSALYYAKQNGRNRIEIHKDQPQ</sequence>
<keyword evidence="6" id="KW-0349">Heme</keyword>
<keyword evidence="7" id="KW-0808">Transferase</keyword>
<dbReference type="InterPro" id="IPR048442">
    <property type="entry name" value="DosC_2nd"/>
</dbReference>
<evidence type="ECO:0000256" key="12">
    <source>
        <dbReference type="ARBA" id="ARBA00029839"/>
    </source>
</evidence>
<evidence type="ECO:0000256" key="4">
    <source>
        <dbReference type="ARBA" id="ARBA00012528"/>
    </source>
</evidence>
<dbReference type="GO" id="GO:0020037">
    <property type="term" value="F:heme binding"/>
    <property type="evidence" value="ECO:0007669"/>
    <property type="project" value="InterPro"/>
</dbReference>
<dbReference type="GO" id="GO:0052621">
    <property type="term" value="F:diguanylate cyclase activity"/>
    <property type="evidence" value="ECO:0007669"/>
    <property type="project" value="UniProtKB-EC"/>
</dbReference>
<name>A0A4R3Z3U7_9GAMM</name>
<dbReference type="Proteomes" id="UP000295719">
    <property type="component" value="Unassembled WGS sequence"/>
</dbReference>